<evidence type="ECO:0000313" key="1">
    <source>
        <dbReference type="EMBL" id="KAG0532323.1"/>
    </source>
</evidence>
<name>A0A921R3A9_SORBI</name>
<dbReference type="Proteomes" id="UP000807115">
    <property type="component" value="Chromosome 4"/>
</dbReference>
<dbReference type="AlphaFoldDB" id="A0A921R3A9"/>
<organism evidence="1 2">
    <name type="scientific">Sorghum bicolor</name>
    <name type="common">Sorghum</name>
    <name type="synonym">Sorghum vulgare</name>
    <dbReference type="NCBI Taxonomy" id="4558"/>
    <lineage>
        <taxon>Eukaryota</taxon>
        <taxon>Viridiplantae</taxon>
        <taxon>Streptophyta</taxon>
        <taxon>Embryophyta</taxon>
        <taxon>Tracheophyta</taxon>
        <taxon>Spermatophyta</taxon>
        <taxon>Magnoliopsida</taxon>
        <taxon>Liliopsida</taxon>
        <taxon>Poales</taxon>
        <taxon>Poaceae</taxon>
        <taxon>PACMAD clade</taxon>
        <taxon>Panicoideae</taxon>
        <taxon>Andropogonodae</taxon>
        <taxon>Andropogoneae</taxon>
        <taxon>Sorghinae</taxon>
        <taxon>Sorghum</taxon>
    </lineage>
</organism>
<gene>
    <name evidence="1" type="ORF">BDA96_04G098700</name>
</gene>
<accession>A0A921R3A9</accession>
<proteinExistence type="predicted"/>
<comment type="caution">
    <text evidence="1">The sequence shown here is derived from an EMBL/GenBank/DDBJ whole genome shotgun (WGS) entry which is preliminary data.</text>
</comment>
<reference evidence="1" key="1">
    <citation type="journal article" date="2019" name="BMC Genomics">
        <title>A new reference genome for Sorghum bicolor reveals high levels of sequence similarity between sweet and grain genotypes: implications for the genetics of sugar metabolism.</title>
        <authorList>
            <person name="Cooper E.A."/>
            <person name="Brenton Z.W."/>
            <person name="Flinn B.S."/>
            <person name="Jenkins J."/>
            <person name="Shu S."/>
            <person name="Flowers D."/>
            <person name="Luo F."/>
            <person name="Wang Y."/>
            <person name="Xia P."/>
            <person name="Barry K."/>
            <person name="Daum C."/>
            <person name="Lipzen A."/>
            <person name="Yoshinaga Y."/>
            <person name="Schmutz J."/>
            <person name="Saski C."/>
            <person name="Vermerris W."/>
            <person name="Kresovich S."/>
        </authorList>
    </citation>
    <scope>NUCLEOTIDE SEQUENCE</scope>
</reference>
<protein>
    <submittedName>
        <fullName evidence="1">Uncharacterized protein</fullName>
    </submittedName>
</protein>
<evidence type="ECO:0000313" key="2">
    <source>
        <dbReference type="Proteomes" id="UP000807115"/>
    </source>
</evidence>
<reference evidence="1" key="2">
    <citation type="submission" date="2020-10" db="EMBL/GenBank/DDBJ databases">
        <authorList>
            <person name="Cooper E.A."/>
            <person name="Brenton Z.W."/>
            <person name="Flinn B.S."/>
            <person name="Jenkins J."/>
            <person name="Shu S."/>
            <person name="Flowers D."/>
            <person name="Luo F."/>
            <person name="Wang Y."/>
            <person name="Xia P."/>
            <person name="Barry K."/>
            <person name="Daum C."/>
            <person name="Lipzen A."/>
            <person name="Yoshinaga Y."/>
            <person name="Schmutz J."/>
            <person name="Saski C."/>
            <person name="Vermerris W."/>
            <person name="Kresovich S."/>
        </authorList>
    </citation>
    <scope>NUCLEOTIDE SEQUENCE</scope>
</reference>
<dbReference type="EMBL" id="CM027683">
    <property type="protein sequence ID" value="KAG0532323.1"/>
    <property type="molecule type" value="Genomic_DNA"/>
</dbReference>
<sequence length="67" mass="7414">MGLVGVDCRKANLQTACKMSLFKVHTDHQPLSGSCKKMHHEILKTGLLVDMIMLTLVRINSATTFSI</sequence>